<evidence type="ECO:0000313" key="3">
    <source>
        <dbReference type="Proteomes" id="UP000678276"/>
    </source>
</evidence>
<protein>
    <submittedName>
        <fullName evidence="2">HupE/UreJ family protein</fullName>
    </submittedName>
</protein>
<feature type="transmembrane region" description="Helical" evidence="1">
    <location>
        <begin position="180"/>
        <end position="197"/>
    </location>
</feature>
<proteinExistence type="predicted"/>
<evidence type="ECO:0000313" key="2">
    <source>
        <dbReference type="EMBL" id="MBP0616222.1"/>
    </source>
</evidence>
<dbReference type="Proteomes" id="UP000678276">
    <property type="component" value="Unassembled WGS sequence"/>
</dbReference>
<gene>
    <name evidence="2" type="ORF">J6595_11575</name>
</gene>
<keyword evidence="1" id="KW-0812">Transmembrane</keyword>
<dbReference type="InterPro" id="IPR007038">
    <property type="entry name" value="HupE_UreJ"/>
</dbReference>
<accession>A0ABS4BI59</accession>
<sequence length="198" mass="20541">MPASPNPWRLPLIVAAAMVILPQVAGAHIIRGAQGGFGSGFEHPLTGLDHFLAMFAVGLWGAQMGGRSVWTLPVTFPLIMVVGGIIGISGVHLPGIETGIALSILVLGLAIAFAWRPAEWVALCLIAFFAICHGYAHGAELPLATDPADYAIGFVLATGLIHILGIGFGLVIGRLWDGRISRICGAAIALGGVYYLVG</sequence>
<dbReference type="Pfam" id="PF04955">
    <property type="entry name" value="HupE_UreJ"/>
    <property type="match status" value="1"/>
</dbReference>
<comment type="caution">
    <text evidence="2">The sequence shown here is derived from an EMBL/GenBank/DDBJ whole genome shotgun (WGS) entry which is preliminary data.</text>
</comment>
<keyword evidence="3" id="KW-1185">Reference proteome</keyword>
<feature type="transmembrane region" description="Helical" evidence="1">
    <location>
        <begin position="43"/>
        <end position="62"/>
    </location>
</feature>
<feature type="transmembrane region" description="Helical" evidence="1">
    <location>
        <begin position="120"/>
        <end position="138"/>
    </location>
</feature>
<evidence type="ECO:0000256" key="1">
    <source>
        <dbReference type="SAM" id="Phobius"/>
    </source>
</evidence>
<dbReference type="EMBL" id="JAGJCF010000006">
    <property type="protein sequence ID" value="MBP0616222.1"/>
    <property type="molecule type" value="Genomic_DNA"/>
</dbReference>
<dbReference type="PIRSF" id="PIRSF016919">
    <property type="entry name" value="HupE_UreJ"/>
    <property type="match status" value="1"/>
</dbReference>
<keyword evidence="1" id="KW-0472">Membrane</keyword>
<feature type="transmembrane region" description="Helical" evidence="1">
    <location>
        <begin position="98"/>
        <end position="115"/>
    </location>
</feature>
<name>A0ABS4BI59_9HYPH</name>
<feature type="transmembrane region" description="Helical" evidence="1">
    <location>
        <begin position="150"/>
        <end position="173"/>
    </location>
</feature>
<keyword evidence="1" id="KW-1133">Transmembrane helix</keyword>
<organism evidence="2 3">
    <name type="scientific">Jiella mangrovi</name>
    <dbReference type="NCBI Taxonomy" id="2821407"/>
    <lineage>
        <taxon>Bacteria</taxon>
        <taxon>Pseudomonadati</taxon>
        <taxon>Pseudomonadota</taxon>
        <taxon>Alphaproteobacteria</taxon>
        <taxon>Hyphomicrobiales</taxon>
        <taxon>Aurantimonadaceae</taxon>
        <taxon>Jiella</taxon>
    </lineage>
</organism>
<feature type="transmembrane region" description="Helical" evidence="1">
    <location>
        <begin position="69"/>
        <end position="92"/>
    </location>
</feature>
<reference evidence="2 3" key="1">
    <citation type="submission" date="2021-04" db="EMBL/GenBank/DDBJ databases">
        <title>Whole genome sequence of Jiella sp. KSK16Y-1.</title>
        <authorList>
            <person name="Tuo L."/>
        </authorList>
    </citation>
    <scope>NUCLEOTIDE SEQUENCE [LARGE SCALE GENOMIC DNA]</scope>
    <source>
        <strain evidence="2 3">KSK16Y-1</strain>
    </source>
</reference>